<keyword evidence="5 7" id="KW-0472">Membrane</keyword>
<reference evidence="10 11" key="1">
    <citation type="journal article" date="2014" name="Int. J. Syst. Evol. Microbiol.">
        <title>Phaeodactylibacter xiamenensis gen. nov., sp. nov., a member of the family Saprospiraceae isolated from the marine alga Phaeodactylum tricornutum.</title>
        <authorList>
            <person name="Chen Z.Jr."/>
            <person name="Lei X."/>
            <person name="Lai Q."/>
            <person name="Li Y."/>
            <person name="Zhang B."/>
            <person name="Zhang J."/>
            <person name="Zhang H."/>
            <person name="Yang L."/>
            <person name="Zheng W."/>
            <person name="Tian Y."/>
            <person name="Yu Z."/>
            <person name="Xu H.Jr."/>
            <person name="Zheng T."/>
        </authorList>
    </citation>
    <scope>NUCLEOTIDE SEQUENCE [LARGE SCALE GENOMIC DNA]</scope>
    <source>
        <strain evidence="10 11">KD52</strain>
    </source>
</reference>
<feature type="compositionally biased region" description="Basic and acidic residues" evidence="6">
    <location>
        <begin position="207"/>
        <end position="251"/>
    </location>
</feature>
<keyword evidence="2" id="KW-1003">Cell membrane</keyword>
<keyword evidence="4 7" id="KW-1133">Transmembrane helix</keyword>
<dbReference type="STRING" id="1524460.IX84_01715"/>
<feature type="region of interest" description="Disordered" evidence="6">
    <location>
        <begin position="207"/>
        <end position="259"/>
    </location>
</feature>
<dbReference type="InterPro" id="IPR003838">
    <property type="entry name" value="ABC3_permease_C"/>
</dbReference>
<evidence type="ECO:0000256" key="7">
    <source>
        <dbReference type="SAM" id="Phobius"/>
    </source>
</evidence>
<evidence type="ECO:0008006" key="12">
    <source>
        <dbReference type="Google" id="ProtNLM"/>
    </source>
</evidence>
<evidence type="ECO:0000256" key="3">
    <source>
        <dbReference type="ARBA" id="ARBA00022692"/>
    </source>
</evidence>
<sequence length="448" mass="49230">MNLLKLSWKNLTNKPLNMLLSLVLFGLGVGLISLLLVLNDQLQEKFEKNLAGVDLVIGAKGSPLQLILSSMYHIDAPTGNIPIKAATPFLREGHPIIETSIPLSLGDSHRGFRVVGTEPEILDLYNAQIAEGQMWNKTLEVVAGAAVADELGLKIGDTFKSSHGFDQNEDLIHEDAESFIIVGTLAPTGSVIDQLLLTRFSSPWAVHEHGHEDEEGHNHEEDDPDHEGHSHEDHDHEGHDHGDSEHRHDHSSGNAEPYPEDLLAYKDKQITSILVKFKGHNIQALNMQRAINENTEMQAATPAIEINRLYALMGTGTKALRWLAIVIIIVSGLSIFISLYSSLKERRYELALMRVMGASRGRLLALIILEGLLLAVLGYLLGMALSHGAMYLLADQMKETYQYTFSWTNFLIEEAYLLGGALLIGLVAALIPALQVQGMDISDTLADG</sequence>
<dbReference type="InterPro" id="IPR025857">
    <property type="entry name" value="MacB_PCD"/>
</dbReference>
<gene>
    <name evidence="10" type="ORF">IX84_01715</name>
</gene>
<dbReference type="InterPro" id="IPR051125">
    <property type="entry name" value="ABC-4/HrtB_transporter"/>
</dbReference>
<keyword evidence="3 7" id="KW-0812">Transmembrane</keyword>
<organism evidence="10 11">
    <name type="scientific">Phaeodactylibacter xiamenensis</name>
    <dbReference type="NCBI Taxonomy" id="1524460"/>
    <lineage>
        <taxon>Bacteria</taxon>
        <taxon>Pseudomonadati</taxon>
        <taxon>Bacteroidota</taxon>
        <taxon>Saprospiria</taxon>
        <taxon>Saprospirales</taxon>
        <taxon>Haliscomenobacteraceae</taxon>
        <taxon>Phaeodactylibacter</taxon>
    </lineage>
</organism>
<feature type="transmembrane region" description="Helical" evidence="7">
    <location>
        <begin position="363"/>
        <end position="394"/>
    </location>
</feature>
<dbReference type="Pfam" id="PF02687">
    <property type="entry name" value="FtsX"/>
    <property type="match status" value="1"/>
</dbReference>
<comment type="subcellular location">
    <subcellularLocation>
        <location evidence="1">Cell membrane</location>
        <topology evidence="1">Multi-pass membrane protein</topology>
    </subcellularLocation>
</comment>
<dbReference type="PANTHER" id="PTHR43738:SF2">
    <property type="entry name" value="ABC TRANSPORTER PERMEASE"/>
    <property type="match status" value="1"/>
</dbReference>
<dbReference type="Proteomes" id="UP000029736">
    <property type="component" value="Unassembled WGS sequence"/>
</dbReference>
<dbReference type="OrthoDB" id="9784014at2"/>
<dbReference type="PANTHER" id="PTHR43738">
    <property type="entry name" value="ABC TRANSPORTER, MEMBRANE PROTEIN"/>
    <property type="match status" value="1"/>
</dbReference>
<comment type="caution">
    <text evidence="10">The sequence shown here is derived from an EMBL/GenBank/DDBJ whole genome shotgun (WGS) entry which is preliminary data.</text>
</comment>
<dbReference type="Pfam" id="PF12704">
    <property type="entry name" value="MacB_PCD"/>
    <property type="match status" value="1"/>
</dbReference>
<feature type="transmembrane region" description="Helical" evidence="7">
    <location>
        <begin position="322"/>
        <end position="343"/>
    </location>
</feature>
<name>A0A098SBJ2_9BACT</name>
<evidence type="ECO:0000256" key="1">
    <source>
        <dbReference type="ARBA" id="ARBA00004651"/>
    </source>
</evidence>
<feature type="domain" description="ABC3 transporter permease C-terminal" evidence="8">
    <location>
        <begin position="323"/>
        <end position="436"/>
    </location>
</feature>
<dbReference type="EMBL" id="JPOS01000004">
    <property type="protein sequence ID" value="KGE89520.1"/>
    <property type="molecule type" value="Genomic_DNA"/>
</dbReference>
<accession>A0A098SBJ2</accession>
<feature type="domain" description="MacB-like periplasmic core" evidence="9">
    <location>
        <begin position="21"/>
        <end position="190"/>
    </location>
</feature>
<dbReference type="GO" id="GO:0005886">
    <property type="term" value="C:plasma membrane"/>
    <property type="evidence" value="ECO:0007669"/>
    <property type="project" value="UniProtKB-SubCell"/>
</dbReference>
<dbReference type="RefSeq" id="WP_044216012.1">
    <property type="nucleotide sequence ID" value="NZ_JBKAGJ010000005.1"/>
</dbReference>
<evidence type="ECO:0000259" key="9">
    <source>
        <dbReference type="Pfam" id="PF12704"/>
    </source>
</evidence>
<feature type="transmembrane region" description="Helical" evidence="7">
    <location>
        <begin position="415"/>
        <end position="434"/>
    </location>
</feature>
<evidence type="ECO:0000259" key="8">
    <source>
        <dbReference type="Pfam" id="PF02687"/>
    </source>
</evidence>
<keyword evidence="11" id="KW-1185">Reference proteome</keyword>
<evidence type="ECO:0000256" key="5">
    <source>
        <dbReference type="ARBA" id="ARBA00023136"/>
    </source>
</evidence>
<evidence type="ECO:0000313" key="11">
    <source>
        <dbReference type="Proteomes" id="UP000029736"/>
    </source>
</evidence>
<protein>
    <recommendedName>
        <fullName evidence="12">ABC3 transporter permease protein domain-containing protein</fullName>
    </recommendedName>
</protein>
<evidence type="ECO:0000256" key="2">
    <source>
        <dbReference type="ARBA" id="ARBA00022475"/>
    </source>
</evidence>
<evidence type="ECO:0000256" key="4">
    <source>
        <dbReference type="ARBA" id="ARBA00022989"/>
    </source>
</evidence>
<feature type="transmembrane region" description="Helical" evidence="7">
    <location>
        <begin position="20"/>
        <end position="38"/>
    </location>
</feature>
<proteinExistence type="predicted"/>
<evidence type="ECO:0000256" key="6">
    <source>
        <dbReference type="SAM" id="MobiDB-lite"/>
    </source>
</evidence>
<dbReference type="AlphaFoldDB" id="A0A098SBJ2"/>
<evidence type="ECO:0000313" key="10">
    <source>
        <dbReference type="EMBL" id="KGE89520.1"/>
    </source>
</evidence>